<evidence type="ECO:0000256" key="1">
    <source>
        <dbReference type="SAM" id="SignalP"/>
    </source>
</evidence>
<dbReference type="Proteomes" id="UP000771736">
    <property type="component" value="Unassembled WGS sequence"/>
</dbReference>
<name>A0A930N0G4_9BACT</name>
<protein>
    <submittedName>
        <fullName evidence="2">Uncharacterized protein</fullName>
    </submittedName>
</protein>
<dbReference type="EMBL" id="JABZSJ010000063">
    <property type="protein sequence ID" value="MBF1385058.1"/>
    <property type="molecule type" value="Genomic_DNA"/>
</dbReference>
<evidence type="ECO:0000313" key="3">
    <source>
        <dbReference type="Proteomes" id="UP000771736"/>
    </source>
</evidence>
<reference evidence="2" key="1">
    <citation type="submission" date="2020-04" db="EMBL/GenBank/DDBJ databases">
        <title>Deep metagenomics examines the oral microbiome during advanced dental caries in children, revealing novel taxa and co-occurrences with host molecules.</title>
        <authorList>
            <person name="Baker J.L."/>
            <person name="Morton J.T."/>
            <person name="Dinis M."/>
            <person name="Alvarez R."/>
            <person name="Tran N.C."/>
            <person name="Knight R."/>
            <person name="Edlund A."/>
        </authorList>
    </citation>
    <scope>NUCLEOTIDE SEQUENCE</scope>
    <source>
        <strain evidence="2">JCVI_44_bin.5</strain>
    </source>
</reference>
<feature type="chain" id="PRO_5037688095" evidence="1">
    <location>
        <begin position="20"/>
        <end position="282"/>
    </location>
</feature>
<proteinExistence type="predicted"/>
<accession>A0A930N0G4</accession>
<dbReference type="RefSeq" id="WP_273160943.1">
    <property type="nucleotide sequence ID" value="NZ_JABZSJ010000063.1"/>
</dbReference>
<dbReference type="AlphaFoldDB" id="A0A930N0G4"/>
<comment type="caution">
    <text evidence="2">The sequence shown here is derived from an EMBL/GenBank/DDBJ whole genome shotgun (WGS) entry which is preliminary data.</text>
</comment>
<evidence type="ECO:0000313" key="2">
    <source>
        <dbReference type="EMBL" id="MBF1385058.1"/>
    </source>
</evidence>
<organism evidence="2 3">
    <name type="scientific">Prevotella aurantiaca</name>
    <dbReference type="NCBI Taxonomy" id="596085"/>
    <lineage>
        <taxon>Bacteria</taxon>
        <taxon>Pseudomonadati</taxon>
        <taxon>Bacteroidota</taxon>
        <taxon>Bacteroidia</taxon>
        <taxon>Bacteroidales</taxon>
        <taxon>Prevotellaceae</taxon>
        <taxon>Prevotella</taxon>
    </lineage>
</organism>
<feature type="signal peptide" evidence="1">
    <location>
        <begin position="1"/>
        <end position="19"/>
    </location>
</feature>
<sequence>MKKIFIIAIALLLGVRMHAQDVYNNNVDTTKVAPIVSSRLQGAREATEAEKEYARRMAEAREQQQIDRNLPFVDENGQAITNNDMYNPYWGYGWGPTSWRLHKGLNVNLSASVFANFGNGYSHGAGFSQDISLMYVTNLSKKATLAVGGYINNVTYGGSNYTTAGVNAIFGYRFNEHWSAYAFVQKAFNSGNFLPWTIGYGSYSGYGIGLSPMYLGWGYSPYMCGAYGMAASKFMDRIGGGISYQWGKYNQNSITISVEYDHMPNQRSGFYDFNRYSYPATR</sequence>
<gene>
    <name evidence="2" type="ORF">HXN26_09465</name>
</gene>
<keyword evidence="1" id="KW-0732">Signal</keyword>